<name>I3CFZ5_9GAMM</name>
<keyword evidence="3" id="KW-1185">Reference proteome</keyword>
<evidence type="ECO:0000313" key="3">
    <source>
        <dbReference type="Proteomes" id="UP000005744"/>
    </source>
</evidence>
<dbReference type="RefSeq" id="WP_002685572.1">
    <property type="nucleotide sequence ID" value="NZ_JH600070.1"/>
</dbReference>
<sequence length="475" mass="54057">MRYLFFLIVSMVLLVACGSIYSTSEPVSTPLEIEKSSITSRVIHNATQLRQQSPLTVQEQQIAQIAWQYFINNVQKETGLVNAVQSYPSVTMWDTGSYLGGLMAAYELKIISPEEFDNRLMTVLTTLSRLDLFRQEVPNKVYNTQTTEKVNYGNQVGEIGYSALDLGRLLIIFKIIKLRYPEPKYADLIDTAVLRWNFCNLIDKDGMLFGAHLDEQKNTVYVQEGRLGYEEYAAKGFQLWGFDTTKASKIEPYQTINLYGIDIPYDSRDPRELAAHNYVVTESYVLDALELGWNTISPPTIPPARYTDKTMREFAQRIYAVQEARYQHTGQFTARTEHQLDGDPYFVYDTIYSDGFPWNTITETGVHVPQFASIALKGAIGLWAVWDTPYTNALFQVVNDEYDVTKGFYEGIYEDGRGKIQTFTANNNGIILESLLFKTQGVLLPFEALQKQSVGLWEKTLKTASAKVTQQCLVR</sequence>
<dbReference type="Gene3D" id="1.50.10.140">
    <property type="match status" value="1"/>
</dbReference>
<evidence type="ECO:0000313" key="2">
    <source>
        <dbReference type="EMBL" id="EIJ42538.1"/>
    </source>
</evidence>
<evidence type="ECO:0000259" key="1">
    <source>
        <dbReference type="Pfam" id="PF11329"/>
    </source>
</evidence>
<dbReference type="EMBL" id="JH600070">
    <property type="protein sequence ID" value="EIJ42538.1"/>
    <property type="molecule type" value="Genomic_DNA"/>
</dbReference>
<dbReference type="OrthoDB" id="9147113at2"/>
<dbReference type="HOGENOM" id="CLU_034087_0_0_6"/>
<dbReference type="Proteomes" id="UP000005744">
    <property type="component" value="Unassembled WGS sequence"/>
</dbReference>
<dbReference type="AlphaFoldDB" id="I3CFZ5"/>
<feature type="domain" description="DUF3131" evidence="1">
    <location>
        <begin position="61"/>
        <end position="441"/>
    </location>
</feature>
<proteinExistence type="predicted"/>
<dbReference type="eggNOG" id="COG3459">
    <property type="taxonomic scope" value="Bacteria"/>
</dbReference>
<dbReference type="Pfam" id="PF11329">
    <property type="entry name" value="DUF3131"/>
    <property type="match status" value="1"/>
</dbReference>
<organism evidence="2 3">
    <name type="scientific">Beggiatoa alba B18LD</name>
    <dbReference type="NCBI Taxonomy" id="395493"/>
    <lineage>
        <taxon>Bacteria</taxon>
        <taxon>Pseudomonadati</taxon>
        <taxon>Pseudomonadota</taxon>
        <taxon>Gammaproteobacteria</taxon>
        <taxon>Thiotrichales</taxon>
        <taxon>Thiotrichaceae</taxon>
        <taxon>Beggiatoa</taxon>
    </lineage>
</organism>
<dbReference type="InterPro" id="IPR021478">
    <property type="entry name" value="DUF3131"/>
</dbReference>
<accession>I3CFZ5</accession>
<protein>
    <recommendedName>
        <fullName evidence="1">DUF3131 domain-containing protein</fullName>
    </recommendedName>
</protein>
<dbReference type="STRING" id="395493.BegalDRAFT_1659"/>
<reference evidence="2 3" key="1">
    <citation type="submission" date="2011-11" db="EMBL/GenBank/DDBJ databases">
        <title>Improved High-Quality Draft sequence of Beggiatoa alba B18lD.</title>
        <authorList>
            <consortium name="US DOE Joint Genome Institute"/>
            <person name="Lucas S."/>
            <person name="Han J."/>
            <person name="Lapidus A."/>
            <person name="Cheng J.-F."/>
            <person name="Goodwin L."/>
            <person name="Pitluck S."/>
            <person name="Peters L."/>
            <person name="Mikhailova N."/>
            <person name="Held B."/>
            <person name="Detter J.C."/>
            <person name="Han C."/>
            <person name="Tapia R."/>
            <person name="Land M."/>
            <person name="Hauser L."/>
            <person name="Kyrpides N."/>
            <person name="Ivanova N."/>
            <person name="Pagani I."/>
            <person name="Samuel K."/>
            <person name="Teske A."/>
            <person name="Mueller J."/>
            <person name="Woyke T."/>
        </authorList>
    </citation>
    <scope>NUCLEOTIDE SEQUENCE [LARGE SCALE GENOMIC DNA]</scope>
    <source>
        <strain evidence="2 3">B18LD</strain>
    </source>
</reference>
<gene>
    <name evidence="2" type="ORF">BegalDRAFT_1659</name>
</gene>
<dbReference type="PROSITE" id="PS51257">
    <property type="entry name" value="PROKAR_LIPOPROTEIN"/>
    <property type="match status" value="1"/>
</dbReference>